<evidence type="ECO:0000313" key="1">
    <source>
        <dbReference type="EMBL" id="PPA71988.1"/>
    </source>
</evidence>
<comment type="caution">
    <text evidence="1">The sequence shown here is derived from an EMBL/GenBank/DDBJ whole genome shotgun (WGS) entry which is preliminary data.</text>
</comment>
<dbReference type="OrthoDB" id="2607182at2"/>
<dbReference type="Proteomes" id="UP000239047">
    <property type="component" value="Unassembled WGS sequence"/>
</dbReference>
<dbReference type="EMBL" id="PREZ01000001">
    <property type="protein sequence ID" value="PPA71988.1"/>
    <property type="molecule type" value="Genomic_DNA"/>
</dbReference>
<dbReference type="RefSeq" id="WP_104055825.1">
    <property type="nucleotide sequence ID" value="NZ_PREZ01000001.1"/>
</dbReference>
<evidence type="ECO:0000313" key="2">
    <source>
        <dbReference type="Proteomes" id="UP000239047"/>
    </source>
</evidence>
<reference evidence="1 2" key="1">
    <citation type="submission" date="2018-02" db="EMBL/GenBank/DDBJ databases">
        <title>Jeotgalibacillus proteolyticum sp. nov. a protease producing bacterium isolated from ocean sediments of Laizhou Bay.</title>
        <authorList>
            <person name="Li Y."/>
        </authorList>
    </citation>
    <scope>NUCLEOTIDE SEQUENCE [LARGE SCALE GENOMIC DNA]</scope>
    <source>
        <strain evidence="1 2">22-7</strain>
    </source>
</reference>
<dbReference type="AlphaFoldDB" id="A0A2S5GG94"/>
<sequence>MDHHIQAYFKSENDAESAAVKLKKINTRDELIDSIPGGGREVFVVPAFNFTSGATASSPGMIPAALGKTNRNSSEKFTHILEFKISSEELSEALDILGTTEAHIDEESAKQFNE</sequence>
<keyword evidence="2" id="KW-1185">Reference proteome</keyword>
<name>A0A2S5GG94_9BACL</name>
<gene>
    <name evidence="1" type="ORF">C4B60_01000</name>
</gene>
<protein>
    <submittedName>
        <fullName evidence="1">Uncharacterized protein</fullName>
    </submittedName>
</protein>
<accession>A0A2S5GG94</accession>
<organism evidence="1 2">
    <name type="scientific">Jeotgalibacillus proteolyticus</name>
    <dbReference type="NCBI Taxonomy" id="2082395"/>
    <lineage>
        <taxon>Bacteria</taxon>
        <taxon>Bacillati</taxon>
        <taxon>Bacillota</taxon>
        <taxon>Bacilli</taxon>
        <taxon>Bacillales</taxon>
        <taxon>Caryophanaceae</taxon>
        <taxon>Jeotgalibacillus</taxon>
    </lineage>
</organism>
<proteinExistence type="predicted"/>